<sequence length="202" mass="23427">MTSHFLAQSNDKLIKPIMITAKIISIWPLAEDNSKGTIMFRRFHVFCIFVLVIVMSVAVTANVVHNIDNLDEATECTLICTAFHLCVVRLLVHTSHQKDMLYVVNTMRKDWVLSSREDREIWAERTMFAFRLYRGCDDRAVHVRPDFGGRRRSRETFESESGHGFIHTFDQELARTVANTEIIDNNIPREQRCISVADLRAW</sequence>
<protein>
    <submittedName>
        <fullName evidence="2">Uncharacterized protein</fullName>
    </submittedName>
</protein>
<reference evidence="2" key="1">
    <citation type="submission" date="2019-11" db="EMBL/GenBank/DDBJ databases">
        <title>The nuclear and mitochondrial genomes of Frieseomelitta varia - a highly eusocial stingless bee (Meliponini) with a permanently sterile worker caste.</title>
        <authorList>
            <person name="Freitas F.C.P."/>
            <person name="Lourenco A.P."/>
            <person name="Nunes F.M.F."/>
            <person name="Paschoal A.R."/>
            <person name="Abreu F.C.P."/>
            <person name="Barbin F.O."/>
            <person name="Bataglia L."/>
            <person name="Cardoso-Junior C.A.M."/>
            <person name="Cervoni M.S."/>
            <person name="Silva S.R."/>
            <person name="Dalarmi F."/>
            <person name="Del Lama M.A."/>
            <person name="Depintor T.S."/>
            <person name="Ferreira K.M."/>
            <person name="Goria P.S."/>
            <person name="Jaskot M.C."/>
            <person name="Lago D.C."/>
            <person name="Luna-Lucena D."/>
            <person name="Moda L.M."/>
            <person name="Nascimento L."/>
            <person name="Pedrino M."/>
            <person name="Rabico F.O."/>
            <person name="Sanches F.C."/>
            <person name="Santos D.E."/>
            <person name="Santos C.G."/>
            <person name="Vieira J."/>
            <person name="Lopes T.F."/>
            <person name="Barchuk A.R."/>
            <person name="Hartfelder K."/>
            <person name="Simoes Z.L.P."/>
            <person name="Bitondi M.M.G."/>
            <person name="Pinheiro D.G."/>
        </authorList>
    </citation>
    <scope>NUCLEOTIDE SEQUENCE</scope>
    <source>
        <strain evidence="2">USP_RPSP 00005682</strain>
        <tissue evidence="2">Whole individual</tissue>
    </source>
</reference>
<organism evidence="2 3">
    <name type="scientific">Frieseomelitta varia</name>
    <dbReference type="NCBI Taxonomy" id="561572"/>
    <lineage>
        <taxon>Eukaryota</taxon>
        <taxon>Metazoa</taxon>
        <taxon>Ecdysozoa</taxon>
        <taxon>Arthropoda</taxon>
        <taxon>Hexapoda</taxon>
        <taxon>Insecta</taxon>
        <taxon>Pterygota</taxon>
        <taxon>Neoptera</taxon>
        <taxon>Endopterygota</taxon>
        <taxon>Hymenoptera</taxon>
        <taxon>Apocrita</taxon>
        <taxon>Aculeata</taxon>
        <taxon>Apoidea</taxon>
        <taxon>Anthophila</taxon>
        <taxon>Apidae</taxon>
        <taxon>Frieseomelitta</taxon>
    </lineage>
</organism>
<accession>A0A833SM24</accession>
<keyword evidence="3" id="KW-1185">Reference proteome</keyword>
<dbReference type="EMBL" id="WNWW01000168">
    <property type="protein sequence ID" value="KAF3429258.1"/>
    <property type="molecule type" value="Genomic_DNA"/>
</dbReference>
<gene>
    <name evidence="2" type="ORF">E2986_05046</name>
</gene>
<proteinExistence type="predicted"/>
<keyword evidence="1" id="KW-0812">Transmembrane</keyword>
<evidence type="ECO:0000313" key="3">
    <source>
        <dbReference type="Proteomes" id="UP000655588"/>
    </source>
</evidence>
<name>A0A833SM24_9HYME</name>
<comment type="caution">
    <text evidence="2">The sequence shown here is derived from an EMBL/GenBank/DDBJ whole genome shotgun (WGS) entry which is preliminary data.</text>
</comment>
<feature type="transmembrane region" description="Helical" evidence="1">
    <location>
        <begin position="43"/>
        <end position="64"/>
    </location>
</feature>
<evidence type="ECO:0000256" key="1">
    <source>
        <dbReference type="SAM" id="Phobius"/>
    </source>
</evidence>
<dbReference type="Proteomes" id="UP000655588">
    <property type="component" value="Unassembled WGS sequence"/>
</dbReference>
<dbReference type="AlphaFoldDB" id="A0A833SM24"/>
<keyword evidence="1" id="KW-1133">Transmembrane helix</keyword>
<keyword evidence="1" id="KW-0472">Membrane</keyword>
<evidence type="ECO:0000313" key="2">
    <source>
        <dbReference type="EMBL" id="KAF3429258.1"/>
    </source>
</evidence>